<gene>
    <name evidence="2" type="ORF">D9611_013540</name>
</gene>
<name>A0A8H5C341_9AGAR</name>
<feature type="compositionally biased region" description="Acidic residues" evidence="1">
    <location>
        <begin position="564"/>
        <end position="582"/>
    </location>
</feature>
<feature type="region of interest" description="Disordered" evidence="1">
    <location>
        <begin position="556"/>
        <end position="586"/>
    </location>
</feature>
<dbReference type="OrthoDB" id="3270840at2759"/>
<comment type="caution">
    <text evidence="2">The sequence shown here is derived from an EMBL/GenBank/DDBJ whole genome shotgun (WGS) entry which is preliminary data.</text>
</comment>
<keyword evidence="3" id="KW-1185">Reference proteome</keyword>
<proteinExistence type="predicted"/>
<accession>A0A8H5C341</accession>
<sequence>MLQELPNDPISLQDPANPPIPAQWSSRPGMEASSSSSTDLERSTTITDADDSIVLSDIVRTGEASRLRRRGALRLDRNSLGSHHRHLSFDSEFDDHDSNWSSQEEGGLYHSGDHSTHSRWTSGDDEDDSDDEYVLVCGAEVDPSSMSSCSSDGYEPFRPSILPVEPTNHTRRSSYSRPTNGCGAILHLNASPSIRFRRGHGNTYIARGRATETVVPLSTEYFDSWPDLRFENNACGCIKEGVGCSACGNPLGTRWKFCKVMAERQEKILRRTSGRRRALLRADSALYRDGRWTASGPSRDPCPLYEQFAASTHPEDPDSGDEAELFTFFSSAVTPRREHVNAEPSRQTLHRTLSAKPSQEWPTGVTLIPEPSQPPEFDWLRVISAHHARGDREVERRNAYPVAINVQVSVESSVSYTDQLRSDSESESSSIIEGPRRPTLFPSRSAPATYGYPLTDSPEPITSPLPPASHQDVFEHPASDPSSSASSSPSSFGYQQPVTIFPVGDSPLVFSTPELSDDVLPAPSLSFYESQVLGAEQREQEQGLRGEWLPTQLSVSTNSPLAQVDDDSLNGDASPSEEEESVWDGRGMVLFGH</sequence>
<dbReference type="Proteomes" id="UP000541558">
    <property type="component" value="Unassembled WGS sequence"/>
</dbReference>
<reference evidence="2 3" key="1">
    <citation type="journal article" date="2020" name="ISME J.">
        <title>Uncovering the hidden diversity of litter-decomposition mechanisms in mushroom-forming fungi.</title>
        <authorList>
            <person name="Floudas D."/>
            <person name="Bentzer J."/>
            <person name="Ahren D."/>
            <person name="Johansson T."/>
            <person name="Persson P."/>
            <person name="Tunlid A."/>
        </authorList>
    </citation>
    <scope>NUCLEOTIDE SEQUENCE [LARGE SCALE GENOMIC DNA]</scope>
    <source>
        <strain evidence="2 3">CBS 175.51</strain>
    </source>
</reference>
<dbReference type="EMBL" id="JAACJK010000070">
    <property type="protein sequence ID" value="KAF5334367.1"/>
    <property type="molecule type" value="Genomic_DNA"/>
</dbReference>
<dbReference type="AlphaFoldDB" id="A0A8H5C341"/>
<evidence type="ECO:0000313" key="3">
    <source>
        <dbReference type="Proteomes" id="UP000541558"/>
    </source>
</evidence>
<feature type="region of interest" description="Disordered" evidence="1">
    <location>
        <begin position="1"/>
        <end position="48"/>
    </location>
</feature>
<protein>
    <submittedName>
        <fullName evidence="2">Uncharacterized protein</fullName>
    </submittedName>
</protein>
<evidence type="ECO:0000313" key="2">
    <source>
        <dbReference type="EMBL" id="KAF5334367.1"/>
    </source>
</evidence>
<feature type="region of interest" description="Disordered" evidence="1">
    <location>
        <begin position="413"/>
        <end position="491"/>
    </location>
</feature>
<feature type="compositionally biased region" description="Polar residues" evidence="1">
    <location>
        <begin position="344"/>
        <end position="361"/>
    </location>
</feature>
<evidence type="ECO:0000256" key="1">
    <source>
        <dbReference type="SAM" id="MobiDB-lite"/>
    </source>
</evidence>
<feature type="region of interest" description="Disordered" evidence="1">
    <location>
        <begin position="85"/>
        <end position="129"/>
    </location>
</feature>
<feature type="region of interest" description="Disordered" evidence="1">
    <location>
        <begin position="337"/>
        <end position="364"/>
    </location>
</feature>
<feature type="compositionally biased region" description="Low complexity" evidence="1">
    <location>
        <begin position="479"/>
        <end position="491"/>
    </location>
</feature>
<organism evidence="2 3">
    <name type="scientific">Ephemerocybe angulata</name>
    <dbReference type="NCBI Taxonomy" id="980116"/>
    <lineage>
        <taxon>Eukaryota</taxon>
        <taxon>Fungi</taxon>
        <taxon>Dikarya</taxon>
        <taxon>Basidiomycota</taxon>
        <taxon>Agaricomycotina</taxon>
        <taxon>Agaricomycetes</taxon>
        <taxon>Agaricomycetidae</taxon>
        <taxon>Agaricales</taxon>
        <taxon>Agaricineae</taxon>
        <taxon>Psathyrellaceae</taxon>
        <taxon>Ephemerocybe</taxon>
    </lineage>
</organism>